<gene>
    <name evidence="1" type="ORF">F5148DRAFT_1150094</name>
</gene>
<evidence type="ECO:0000313" key="2">
    <source>
        <dbReference type="Proteomes" id="UP001207468"/>
    </source>
</evidence>
<accession>A0ACC0U629</accession>
<name>A0ACC0U629_9AGAM</name>
<dbReference type="Proteomes" id="UP001207468">
    <property type="component" value="Unassembled WGS sequence"/>
</dbReference>
<reference evidence="1" key="1">
    <citation type="submission" date="2021-03" db="EMBL/GenBank/DDBJ databases">
        <title>Evolutionary priming and transition to the ectomycorrhizal habit in an iconic lineage of mushroom-forming fungi: is preadaptation a requirement?</title>
        <authorList>
            <consortium name="DOE Joint Genome Institute"/>
            <person name="Looney B.P."/>
            <person name="Miyauchi S."/>
            <person name="Morin E."/>
            <person name="Drula E."/>
            <person name="Courty P.E."/>
            <person name="Chicoki N."/>
            <person name="Fauchery L."/>
            <person name="Kohler A."/>
            <person name="Kuo A."/>
            <person name="LaButti K."/>
            <person name="Pangilinan J."/>
            <person name="Lipzen A."/>
            <person name="Riley R."/>
            <person name="Andreopoulos W."/>
            <person name="He G."/>
            <person name="Johnson J."/>
            <person name="Barry K.W."/>
            <person name="Grigoriev I.V."/>
            <person name="Nagy L."/>
            <person name="Hibbett D."/>
            <person name="Henrissat B."/>
            <person name="Matheny P.B."/>
            <person name="Labbe J."/>
            <person name="Martin A.F."/>
        </authorList>
    </citation>
    <scope>NUCLEOTIDE SEQUENCE</scope>
    <source>
        <strain evidence="1">BPL698</strain>
    </source>
</reference>
<sequence length="405" mass="44526">MALWGTCAFVLPATSVLHRDEPAIVEGSPRPGARRGVIISDANLDEHGDPSPSRCEKGEDQNREFGSGGCLPTALRSPPSIPSDMRPSVYASRRTPVAPFRLASGTGGAHGGPCTRTNLQSYWRFVVTPASRVDARLSGSEFIAPCHRRATERRLENLAHDRPNSSHSQARGMIVSPNQKPTGSAAPAPDAPVEFEGVRRRMTHVRWRTRNDNDNDMEEKKEGKPTNHNHRKVQGALAHIRNFDVHRHRLNARPSFGRPNTGRVSRLVLSALSCQTPLPCRVGPAGPPFIGFGRESLAGRPVIAWRFIVSRRERHAWHAVTPASFLSISLRMGGEKVGRGGSAARFFPLALLLLLERREFMSASLVISPSASSLPRFCTNSTHTLDWALVICPVSSQVQVPYHKW</sequence>
<evidence type="ECO:0000313" key="1">
    <source>
        <dbReference type="EMBL" id="KAI9465121.1"/>
    </source>
</evidence>
<dbReference type="EMBL" id="JAGFNK010000146">
    <property type="protein sequence ID" value="KAI9465121.1"/>
    <property type="molecule type" value="Genomic_DNA"/>
</dbReference>
<protein>
    <submittedName>
        <fullName evidence="1">Uncharacterized protein</fullName>
    </submittedName>
</protein>
<keyword evidence="2" id="KW-1185">Reference proteome</keyword>
<comment type="caution">
    <text evidence="1">The sequence shown here is derived from an EMBL/GenBank/DDBJ whole genome shotgun (WGS) entry which is preliminary data.</text>
</comment>
<proteinExistence type="predicted"/>
<organism evidence="1 2">
    <name type="scientific">Russula earlei</name>
    <dbReference type="NCBI Taxonomy" id="71964"/>
    <lineage>
        <taxon>Eukaryota</taxon>
        <taxon>Fungi</taxon>
        <taxon>Dikarya</taxon>
        <taxon>Basidiomycota</taxon>
        <taxon>Agaricomycotina</taxon>
        <taxon>Agaricomycetes</taxon>
        <taxon>Russulales</taxon>
        <taxon>Russulaceae</taxon>
        <taxon>Russula</taxon>
    </lineage>
</organism>